<protein>
    <recommendedName>
        <fullName evidence="4">CHMP7 winged helix domain-containing protein</fullName>
    </recommendedName>
</protein>
<feature type="region of interest" description="Disordered" evidence="3">
    <location>
        <begin position="387"/>
        <end position="420"/>
    </location>
</feature>
<evidence type="ECO:0000259" key="4">
    <source>
        <dbReference type="Pfam" id="PF25239"/>
    </source>
</evidence>
<feature type="coiled-coil region" evidence="2">
    <location>
        <begin position="226"/>
        <end position="293"/>
    </location>
</feature>
<evidence type="ECO:0000256" key="2">
    <source>
        <dbReference type="SAM" id="Coils"/>
    </source>
</evidence>
<organism evidence="5 6">
    <name type="scientific">Gnathostoma spinigerum</name>
    <dbReference type="NCBI Taxonomy" id="75299"/>
    <lineage>
        <taxon>Eukaryota</taxon>
        <taxon>Metazoa</taxon>
        <taxon>Ecdysozoa</taxon>
        <taxon>Nematoda</taxon>
        <taxon>Chromadorea</taxon>
        <taxon>Rhabditida</taxon>
        <taxon>Spirurina</taxon>
        <taxon>Gnathostomatomorpha</taxon>
        <taxon>Gnathostomatoidea</taxon>
        <taxon>Gnathostomatidae</taxon>
        <taxon>Gnathostoma</taxon>
    </lineage>
</organism>
<dbReference type="Pfam" id="PF25239">
    <property type="entry name" value="WHD_CHMP7"/>
    <property type="match status" value="1"/>
</dbReference>
<dbReference type="InterPro" id="IPR005024">
    <property type="entry name" value="Snf7_fam"/>
</dbReference>
<dbReference type="Pfam" id="PF25880">
    <property type="entry name" value="WHD_CHMP7_1st"/>
    <property type="match status" value="1"/>
</dbReference>
<gene>
    <name evidence="5" type="ORF">AB6A40_005754</name>
</gene>
<dbReference type="EMBL" id="JBGFUD010003780">
    <property type="protein sequence ID" value="MFH4979045.1"/>
    <property type="molecule type" value="Genomic_DNA"/>
</dbReference>
<dbReference type="InterPro" id="IPR057471">
    <property type="entry name" value="CHMP7_WHD"/>
</dbReference>
<comment type="similarity">
    <text evidence="1">Belongs to the SNF7 family.</text>
</comment>
<reference evidence="5 6" key="1">
    <citation type="submission" date="2024-08" db="EMBL/GenBank/DDBJ databases">
        <title>Gnathostoma spinigerum genome.</title>
        <authorList>
            <person name="Gonzalez-Bertolin B."/>
            <person name="Monzon S."/>
            <person name="Zaballos A."/>
            <person name="Jimenez P."/>
            <person name="Dekumyoy P."/>
            <person name="Varona S."/>
            <person name="Cuesta I."/>
            <person name="Sumanam S."/>
            <person name="Adisakwattana P."/>
            <person name="Gasser R.B."/>
            <person name="Hernandez-Gonzalez A."/>
            <person name="Young N.D."/>
            <person name="Perteguer M.J."/>
        </authorList>
    </citation>
    <scope>NUCLEOTIDE SEQUENCE [LARGE SCALE GENOMIC DNA]</scope>
    <source>
        <strain evidence="5">AL3</strain>
        <tissue evidence="5">Liver</tissue>
    </source>
</reference>
<name>A0ABD6EHI5_9BILA</name>
<feature type="compositionally biased region" description="Basic and acidic residues" evidence="3">
    <location>
        <begin position="394"/>
        <end position="408"/>
    </location>
</feature>
<dbReference type="PANTHER" id="PTHR22761:SF46">
    <property type="entry name" value="CHARGED MULTIVESICULAR BODY PROTEIN 7"/>
    <property type="match status" value="1"/>
</dbReference>
<evidence type="ECO:0000256" key="1">
    <source>
        <dbReference type="ARBA" id="ARBA00006190"/>
    </source>
</evidence>
<dbReference type="Gene3D" id="6.10.140.1230">
    <property type="match status" value="1"/>
</dbReference>
<keyword evidence="2" id="KW-0175">Coiled coil</keyword>
<sequence>MNKRLAAKEYFPEYWNDDSRMCGLMSMLKAREVNPYDYDRKVKFWSETISKSCIVERDPILCLDRLKQRFRRGDQLPSSLDVILENMLKNGEICKLDDFRDRDKSWMQWSYSRLISSFWTSSSGPEVIEYVHLPTVQKQAQELLDYYHQEYAPDDDMLPEIVAMDDFRAQCHHIVPTSRAFELALSELIHRGELTVGRSSDGEQILKFRDGLSGGPIKWTQSDASLHDLRRTMSKIEGEVKKLEMKVKKADADARACVRSGDKVKAMHHLRLKKRAMKEIEDKDNQYERLLGMLYQLGQTKQNKQVMDAYKAGADAFKATLQRHGITPDSVDETMDNITDALMTAEEINEALHDAGGIRKTDNTEFEEELNAILAEKKEEEEELINGLPAIPTDELREEASEVTDKSLSRRLQRLRQSAT</sequence>
<dbReference type="Pfam" id="PF03357">
    <property type="entry name" value="Snf7"/>
    <property type="match status" value="1"/>
</dbReference>
<dbReference type="Proteomes" id="UP001608902">
    <property type="component" value="Unassembled WGS sequence"/>
</dbReference>
<evidence type="ECO:0000313" key="5">
    <source>
        <dbReference type="EMBL" id="MFH4979045.1"/>
    </source>
</evidence>
<evidence type="ECO:0000256" key="3">
    <source>
        <dbReference type="SAM" id="MobiDB-lite"/>
    </source>
</evidence>
<dbReference type="AlphaFoldDB" id="A0ABD6EHI5"/>
<accession>A0ABD6EHI5</accession>
<evidence type="ECO:0000313" key="6">
    <source>
        <dbReference type="Proteomes" id="UP001608902"/>
    </source>
</evidence>
<comment type="caution">
    <text evidence="5">The sequence shown here is derived from an EMBL/GenBank/DDBJ whole genome shotgun (WGS) entry which is preliminary data.</text>
</comment>
<feature type="domain" description="CHMP7 winged helix" evidence="4">
    <location>
        <begin position="136"/>
        <end position="209"/>
    </location>
</feature>
<dbReference type="PANTHER" id="PTHR22761">
    <property type="entry name" value="CHARGED MULTIVESICULAR BODY PROTEIN"/>
    <property type="match status" value="1"/>
</dbReference>
<proteinExistence type="inferred from homology"/>
<keyword evidence="6" id="KW-1185">Reference proteome</keyword>